<evidence type="ECO:0000256" key="13">
    <source>
        <dbReference type="SAM" id="MobiDB-lite"/>
    </source>
</evidence>
<comment type="catalytic activity">
    <reaction evidence="8">
        <text>sedoheptulose + ATP = D-sedoheptulose 7-phosphate + ADP + H(+)</text>
        <dbReference type="Rhea" id="RHEA:23844"/>
        <dbReference type="ChEBI" id="CHEBI:15378"/>
        <dbReference type="ChEBI" id="CHEBI:16802"/>
        <dbReference type="ChEBI" id="CHEBI:30616"/>
        <dbReference type="ChEBI" id="CHEBI:57483"/>
        <dbReference type="ChEBI" id="CHEBI:456216"/>
        <dbReference type="EC" id="2.7.1.14"/>
    </reaction>
</comment>
<dbReference type="OrthoDB" id="10264182at2759"/>
<feature type="domain" description="Carbohydrate kinase FGGY N-terminal" evidence="14">
    <location>
        <begin position="136"/>
        <end position="283"/>
    </location>
</feature>
<dbReference type="GO" id="GO:0005524">
    <property type="term" value="F:ATP binding"/>
    <property type="evidence" value="ECO:0007669"/>
    <property type="project" value="UniProtKB-KW"/>
</dbReference>
<dbReference type="InterPro" id="IPR043129">
    <property type="entry name" value="ATPase_NBD"/>
</dbReference>
<keyword evidence="4" id="KW-0808">Transferase</keyword>
<dbReference type="GO" id="GO:1901135">
    <property type="term" value="P:carbohydrate derivative metabolic process"/>
    <property type="evidence" value="ECO:0007669"/>
    <property type="project" value="UniProtKB-ARBA"/>
</dbReference>
<dbReference type="GO" id="GO:0046496">
    <property type="term" value="P:nicotinamide nucleotide metabolic process"/>
    <property type="evidence" value="ECO:0007669"/>
    <property type="project" value="UniProtKB-ARBA"/>
</dbReference>
<proteinExistence type="inferred from homology"/>
<dbReference type="Gene3D" id="3.30.420.40">
    <property type="match status" value="2"/>
</dbReference>
<comment type="subcellular location">
    <subcellularLocation>
        <location evidence="1">Cytoplasm</location>
    </subcellularLocation>
</comment>
<dbReference type="GO" id="GO:0050277">
    <property type="term" value="F:sedoheptulokinase activity"/>
    <property type="evidence" value="ECO:0007669"/>
    <property type="project" value="UniProtKB-EC"/>
</dbReference>
<dbReference type="GO" id="GO:0071396">
    <property type="term" value="P:cellular response to lipid"/>
    <property type="evidence" value="ECO:0007669"/>
    <property type="project" value="UniProtKB-ARBA"/>
</dbReference>
<evidence type="ECO:0000256" key="8">
    <source>
        <dbReference type="ARBA" id="ARBA00052736"/>
    </source>
</evidence>
<comment type="function">
    <text evidence="9">Acts as a modulator of macrophage activation through control of glucose metabolism.</text>
</comment>
<keyword evidence="6" id="KW-0418">Kinase</keyword>
<dbReference type="GO" id="GO:0006071">
    <property type="term" value="P:glycerol metabolic process"/>
    <property type="evidence" value="ECO:0007669"/>
    <property type="project" value="TreeGrafter"/>
</dbReference>
<keyword evidence="7" id="KW-0067">ATP-binding</keyword>
<name>A0A7R8WLH5_9CRUS</name>
<evidence type="ECO:0000256" key="6">
    <source>
        <dbReference type="ARBA" id="ARBA00022777"/>
    </source>
</evidence>
<evidence type="ECO:0000256" key="2">
    <source>
        <dbReference type="ARBA" id="ARBA00009156"/>
    </source>
</evidence>
<dbReference type="GO" id="GO:0006091">
    <property type="term" value="P:generation of precursor metabolites and energy"/>
    <property type="evidence" value="ECO:0007669"/>
    <property type="project" value="UniProtKB-ARBA"/>
</dbReference>
<accession>A0A7R8WLH5</accession>
<evidence type="ECO:0000259" key="14">
    <source>
        <dbReference type="Pfam" id="PF00370"/>
    </source>
</evidence>
<dbReference type="InterPro" id="IPR018484">
    <property type="entry name" value="FGGY_N"/>
</dbReference>
<dbReference type="GO" id="GO:1901701">
    <property type="term" value="P:cellular response to oxygen-containing compound"/>
    <property type="evidence" value="ECO:0007669"/>
    <property type="project" value="UniProtKB-ARBA"/>
</dbReference>
<dbReference type="CDD" id="cd07777">
    <property type="entry name" value="ASKHA_NBD_FGGY_SHK"/>
    <property type="match status" value="1"/>
</dbReference>
<sequence length="495" mass="54053">MTRYVLGLDIGTTSVKSVLINADTGVCVKSVSKDTLATTNSPAKSIGGSEQDPERILSAVQLCIGRLSRDLLKDVVRIGISGQMHGVVLWNHEGLSSYNDHYDRYEISPGSGDEESGGHHHLNPAPSSDDSANGSTVISNVFTWQDNRCNPEFLSTLPKPKSHLRVSTGYGCATLFWLLRNNPPEYLDQFDCAGSVMDLIICIICGLSRPIMSYQVAASWGYFDPETASWNLDLLKSAGFPVHLLPKVAKPDEIAGYLSQPWYSIPSGTPVGPALGDMQCSVLSTITSRYDEAVMNISTSAQLSYVMPPNFQPQENSSDNLEYFPFFNGQYLAVAASLNGGNILMHFVKFLQDVTVELGVSVPQEKIWDRILTLGLESQPMSLTVTPTVHGERHNPDLKGSLLYICDTDINLPCVVRAICRGIITNLRNFLPPKRLREHGIMSIQGTGSALIRNQVLQEEIKQQFGMDLVVNNSADSAMGAAQAVLQAKWGDIST</sequence>
<keyword evidence="5" id="KW-0547">Nucleotide-binding</keyword>
<keyword evidence="3" id="KW-0963">Cytoplasm</keyword>
<evidence type="ECO:0000256" key="9">
    <source>
        <dbReference type="ARBA" id="ARBA00057196"/>
    </source>
</evidence>
<dbReference type="GO" id="GO:0005829">
    <property type="term" value="C:cytosol"/>
    <property type="evidence" value="ECO:0007669"/>
    <property type="project" value="TreeGrafter"/>
</dbReference>
<dbReference type="FunFam" id="3.30.420.40:FF:000132">
    <property type="entry name" value="Sedoheptulokinase"/>
    <property type="match status" value="1"/>
</dbReference>
<dbReference type="EMBL" id="OB662996">
    <property type="protein sequence ID" value="CAD7230834.1"/>
    <property type="molecule type" value="Genomic_DNA"/>
</dbReference>
<evidence type="ECO:0000313" key="15">
    <source>
        <dbReference type="EMBL" id="CAD7230834.1"/>
    </source>
</evidence>
<organism evidence="15">
    <name type="scientific">Cyprideis torosa</name>
    <dbReference type="NCBI Taxonomy" id="163714"/>
    <lineage>
        <taxon>Eukaryota</taxon>
        <taxon>Metazoa</taxon>
        <taxon>Ecdysozoa</taxon>
        <taxon>Arthropoda</taxon>
        <taxon>Crustacea</taxon>
        <taxon>Oligostraca</taxon>
        <taxon>Ostracoda</taxon>
        <taxon>Podocopa</taxon>
        <taxon>Podocopida</taxon>
        <taxon>Cytherocopina</taxon>
        <taxon>Cytheroidea</taxon>
        <taxon>Cytherideidae</taxon>
        <taxon>Cyprideis</taxon>
    </lineage>
</organism>
<evidence type="ECO:0000256" key="1">
    <source>
        <dbReference type="ARBA" id="ARBA00004496"/>
    </source>
</evidence>
<dbReference type="Pfam" id="PF00370">
    <property type="entry name" value="FGGY_N"/>
    <property type="match status" value="2"/>
</dbReference>
<feature type="domain" description="Carbohydrate kinase FGGY N-terminal" evidence="14">
    <location>
        <begin position="4"/>
        <end position="93"/>
    </location>
</feature>
<evidence type="ECO:0000256" key="5">
    <source>
        <dbReference type="ARBA" id="ARBA00022741"/>
    </source>
</evidence>
<dbReference type="GO" id="GO:0006163">
    <property type="term" value="P:purine nucleotide metabolic process"/>
    <property type="evidence" value="ECO:0007669"/>
    <property type="project" value="UniProtKB-ARBA"/>
</dbReference>
<reference evidence="15" key="1">
    <citation type="submission" date="2020-11" db="EMBL/GenBank/DDBJ databases">
        <authorList>
            <person name="Tran Van P."/>
        </authorList>
    </citation>
    <scope>NUCLEOTIDE SEQUENCE</scope>
</reference>
<feature type="region of interest" description="Disordered" evidence="13">
    <location>
        <begin position="106"/>
        <end position="132"/>
    </location>
</feature>
<evidence type="ECO:0000256" key="11">
    <source>
        <dbReference type="ARBA" id="ARBA00069425"/>
    </source>
</evidence>
<dbReference type="PANTHER" id="PTHR10196">
    <property type="entry name" value="SUGAR KINASE"/>
    <property type="match status" value="1"/>
</dbReference>
<comment type="similarity">
    <text evidence="2">Belongs to the FGGY kinase family.</text>
</comment>
<dbReference type="PANTHER" id="PTHR10196:SF67">
    <property type="entry name" value="SEDOHEPTULOKINASE"/>
    <property type="match status" value="1"/>
</dbReference>
<evidence type="ECO:0000256" key="4">
    <source>
        <dbReference type="ARBA" id="ARBA00022679"/>
    </source>
</evidence>
<evidence type="ECO:0000256" key="3">
    <source>
        <dbReference type="ARBA" id="ARBA00022490"/>
    </source>
</evidence>
<dbReference type="AlphaFoldDB" id="A0A7R8WLH5"/>
<dbReference type="EC" id="2.7.1.14" evidence="10"/>
<dbReference type="FunFam" id="3.30.420.40:FF:000111">
    <property type="entry name" value="Sedoheptulokinase"/>
    <property type="match status" value="1"/>
</dbReference>
<evidence type="ECO:0000256" key="10">
    <source>
        <dbReference type="ARBA" id="ARBA00066341"/>
    </source>
</evidence>
<protein>
    <recommendedName>
        <fullName evidence="11">Sedoheptulokinase</fullName>
        <ecNumber evidence="10">2.7.1.14</ecNumber>
    </recommendedName>
    <alternativeName>
        <fullName evidence="12">Carbohydrate kinase-like protein</fullName>
    </alternativeName>
</protein>
<gene>
    <name evidence="15" type="ORF">CTOB1V02_LOCUS8690</name>
</gene>
<evidence type="ECO:0000256" key="12">
    <source>
        <dbReference type="ARBA" id="ARBA00076706"/>
    </source>
</evidence>
<dbReference type="SUPFAM" id="SSF53067">
    <property type="entry name" value="Actin-like ATPase domain"/>
    <property type="match status" value="1"/>
</dbReference>
<evidence type="ECO:0000256" key="7">
    <source>
        <dbReference type="ARBA" id="ARBA00022840"/>
    </source>
</evidence>
<dbReference type="GO" id="GO:0009617">
    <property type="term" value="P:response to bacterium"/>
    <property type="evidence" value="ECO:0007669"/>
    <property type="project" value="UniProtKB-ARBA"/>
</dbReference>